<sequence length="178" mass="20847">MRYRIEYLFGFQNYKNEQIGGLLIHGHLEAKRMYEIRFADNFTGINVDLKNLPSAEILTKEPVESADLPAYNASYYLGNYIREQYKKGDVLQQATLILMGLQEQRGLPKTGTIDLVWKRGRFQSALSDGTWPIKIIVEKCELVEGECNIQFNRAMYQWLEGRYNDQMIINYSKMRLME</sequence>
<keyword evidence="2" id="KW-1185">Reference proteome</keyword>
<evidence type="ECO:0000313" key="1">
    <source>
        <dbReference type="EMBL" id="TNV82423.1"/>
    </source>
</evidence>
<protein>
    <submittedName>
        <fullName evidence="1">Uncharacterized protein</fullName>
    </submittedName>
</protein>
<organism evidence="1 2">
    <name type="scientific">Halteria grandinella</name>
    <dbReference type="NCBI Taxonomy" id="5974"/>
    <lineage>
        <taxon>Eukaryota</taxon>
        <taxon>Sar</taxon>
        <taxon>Alveolata</taxon>
        <taxon>Ciliophora</taxon>
        <taxon>Intramacronucleata</taxon>
        <taxon>Spirotrichea</taxon>
        <taxon>Stichotrichia</taxon>
        <taxon>Sporadotrichida</taxon>
        <taxon>Halteriidae</taxon>
        <taxon>Halteria</taxon>
    </lineage>
</organism>
<dbReference type="AlphaFoldDB" id="A0A8J8NWH1"/>
<gene>
    <name evidence="1" type="ORF">FGO68_gene5195</name>
</gene>
<dbReference type="EMBL" id="RRYP01004977">
    <property type="protein sequence ID" value="TNV82423.1"/>
    <property type="molecule type" value="Genomic_DNA"/>
</dbReference>
<name>A0A8J8NWH1_HALGN</name>
<evidence type="ECO:0000313" key="2">
    <source>
        <dbReference type="Proteomes" id="UP000785679"/>
    </source>
</evidence>
<reference evidence="1" key="1">
    <citation type="submission" date="2019-06" db="EMBL/GenBank/DDBJ databases">
        <authorList>
            <person name="Zheng W."/>
        </authorList>
    </citation>
    <scope>NUCLEOTIDE SEQUENCE</scope>
    <source>
        <strain evidence="1">QDHG01</strain>
    </source>
</reference>
<comment type="caution">
    <text evidence="1">The sequence shown here is derived from an EMBL/GenBank/DDBJ whole genome shotgun (WGS) entry which is preliminary data.</text>
</comment>
<accession>A0A8J8NWH1</accession>
<proteinExistence type="predicted"/>
<dbReference type="Proteomes" id="UP000785679">
    <property type="component" value="Unassembled WGS sequence"/>
</dbReference>